<dbReference type="CDD" id="cd00090">
    <property type="entry name" value="HTH_ARSR"/>
    <property type="match status" value="1"/>
</dbReference>
<evidence type="ECO:0000313" key="4">
    <source>
        <dbReference type="Proteomes" id="UP000612362"/>
    </source>
</evidence>
<dbReference type="PROSITE" id="PS50987">
    <property type="entry name" value="HTH_ARSR_2"/>
    <property type="match status" value="1"/>
</dbReference>
<dbReference type="Gene3D" id="3.40.50.2300">
    <property type="match status" value="1"/>
</dbReference>
<sequence>MQTMEQPAPSVLKLLAHDLRWTLLQRLTQSDYRVAELVEQVKHPLNLVSYHLRQLRQAGLVHERRSAADERSFYYSLDLQRLHTLYLQASSSLHPSLGDAIPPTQRTRWHFEVSPPRLLFLCTSNSARSQMGEALVRHLSQGQVQAWSAGSHPAQAVHPLAIRTLAQSGIQMNQCVPKSLEMFVGQSFDRVITLCDRVRERCPTWRDSTPIHWSLPDPTRIEGSEAEQQQVFDQLASQLDVRIRLLLTVLEQERRETVSR</sequence>
<dbReference type="InterPro" id="IPR036390">
    <property type="entry name" value="WH_DNA-bd_sf"/>
</dbReference>
<dbReference type="GO" id="GO:0003700">
    <property type="term" value="F:DNA-binding transcription factor activity"/>
    <property type="evidence" value="ECO:0007669"/>
    <property type="project" value="InterPro"/>
</dbReference>
<protein>
    <submittedName>
        <fullName evidence="3">ArsR family transcriptional regulator</fullName>
    </submittedName>
</protein>
<gene>
    <name evidence="3" type="ORF">KSX_87800</name>
</gene>
<proteinExistence type="predicted"/>
<dbReference type="InterPro" id="IPR023485">
    <property type="entry name" value="Ptyr_pPase"/>
</dbReference>
<reference evidence="3" key="1">
    <citation type="submission" date="2020-10" db="EMBL/GenBank/DDBJ databases">
        <title>Taxonomic study of unclassified bacteria belonging to the class Ktedonobacteria.</title>
        <authorList>
            <person name="Yabe S."/>
            <person name="Wang C.M."/>
            <person name="Zheng Y."/>
            <person name="Sakai Y."/>
            <person name="Cavaletti L."/>
            <person name="Monciardini P."/>
            <person name="Donadio S."/>
        </authorList>
    </citation>
    <scope>NUCLEOTIDE SEQUENCE</scope>
    <source>
        <strain evidence="3">SOSP1-1</strain>
    </source>
</reference>
<comment type="caution">
    <text evidence="3">The sequence shown here is derived from an EMBL/GenBank/DDBJ whole genome shotgun (WGS) entry which is preliminary data.</text>
</comment>
<dbReference type="InterPro" id="IPR001845">
    <property type="entry name" value="HTH_ArsR_DNA-bd_dom"/>
</dbReference>
<dbReference type="CDD" id="cd16345">
    <property type="entry name" value="LMWP_ArsC"/>
    <property type="match status" value="1"/>
</dbReference>
<dbReference type="AlphaFoldDB" id="A0A8J3ID91"/>
<keyword evidence="1" id="KW-0059">Arsenical resistance</keyword>
<dbReference type="Pfam" id="PF01451">
    <property type="entry name" value="LMWPc"/>
    <property type="match status" value="1"/>
</dbReference>
<dbReference type="RefSeq" id="WP_220199591.1">
    <property type="nucleotide sequence ID" value="NZ_BNJF01000008.1"/>
</dbReference>
<dbReference type="PANTHER" id="PTHR43428:SF1">
    <property type="entry name" value="ARSENATE REDUCTASE"/>
    <property type="match status" value="1"/>
</dbReference>
<dbReference type="SMART" id="SM00418">
    <property type="entry name" value="HTH_ARSR"/>
    <property type="match status" value="1"/>
</dbReference>
<dbReference type="SMART" id="SM00226">
    <property type="entry name" value="LMWPc"/>
    <property type="match status" value="1"/>
</dbReference>
<dbReference type="GO" id="GO:0046685">
    <property type="term" value="P:response to arsenic-containing substance"/>
    <property type="evidence" value="ECO:0007669"/>
    <property type="project" value="UniProtKB-KW"/>
</dbReference>
<dbReference type="InterPro" id="IPR036388">
    <property type="entry name" value="WH-like_DNA-bd_sf"/>
</dbReference>
<dbReference type="SUPFAM" id="SSF46785">
    <property type="entry name" value="Winged helix' DNA-binding domain"/>
    <property type="match status" value="1"/>
</dbReference>
<keyword evidence="4" id="KW-1185">Reference proteome</keyword>
<dbReference type="Proteomes" id="UP000612362">
    <property type="component" value="Unassembled WGS sequence"/>
</dbReference>
<evidence type="ECO:0000259" key="2">
    <source>
        <dbReference type="PROSITE" id="PS50987"/>
    </source>
</evidence>
<organism evidence="3 4">
    <name type="scientific">Ktedonospora formicarum</name>
    <dbReference type="NCBI Taxonomy" id="2778364"/>
    <lineage>
        <taxon>Bacteria</taxon>
        <taxon>Bacillati</taxon>
        <taxon>Chloroflexota</taxon>
        <taxon>Ktedonobacteria</taxon>
        <taxon>Ktedonobacterales</taxon>
        <taxon>Ktedonobacteraceae</taxon>
        <taxon>Ktedonospora</taxon>
    </lineage>
</organism>
<dbReference type="PANTHER" id="PTHR43428">
    <property type="entry name" value="ARSENATE REDUCTASE"/>
    <property type="match status" value="1"/>
</dbReference>
<dbReference type="InterPro" id="IPR011991">
    <property type="entry name" value="ArsR-like_HTH"/>
</dbReference>
<evidence type="ECO:0000256" key="1">
    <source>
        <dbReference type="ARBA" id="ARBA00022849"/>
    </source>
</evidence>
<dbReference type="SUPFAM" id="SSF52788">
    <property type="entry name" value="Phosphotyrosine protein phosphatases I"/>
    <property type="match status" value="1"/>
</dbReference>
<dbReference type="Gene3D" id="1.10.10.10">
    <property type="entry name" value="Winged helix-like DNA-binding domain superfamily/Winged helix DNA-binding domain"/>
    <property type="match status" value="1"/>
</dbReference>
<dbReference type="Pfam" id="PF01022">
    <property type="entry name" value="HTH_5"/>
    <property type="match status" value="1"/>
</dbReference>
<dbReference type="InterPro" id="IPR036196">
    <property type="entry name" value="Ptyr_pPase_sf"/>
</dbReference>
<evidence type="ECO:0000313" key="3">
    <source>
        <dbReference type="EMBL" id="GHO50617.1"/>
    </source>
</evidence>
<dbReference type="EMBL" id="BNJF01000008">
    <property type="protein sequence ID" value="GHO50617.1"/>
    <property type="molecule type" value="Genomic_DNA"/>
</dbReference>
<name>A0A8J3ID91_9CHLR</name>
<accession>A0A8J3ID91</accession>
<feature type="domain" description="HTH arsR-type" evidence="2">
    <location>
        <begin position="1"/>
        <end position="97"/>
    </location>
</feature>